<dbReference type="Proteomes" id="UP000050816">
    <property type="component" value="Unassembled WGS sequence"/>
</dbReference>
<name>A0A0R1U623_9LACO</name>
<dbReference type="PROSITE" id="PS51257">
    <property type="entry name" value="PROKAR_LIPOPROTEIN"/>
    <property type="match status" value="1"/>
</dbReference>
<dbReference type="AlphaFoldDB" id="A0A0R1U623"/>
<accession>A0A0R1U623</accession>
<proteinExistence type="predicted"/>
<sequence length="82" mass="9388">MAAKKSNASEPINLVQFLKLVDQKWATLTPALIACLGAAQVKWHTAQSAQSLMAAYQAKYSRRWAFREELESFGFHYQKKRK</sequence>
<dbReference type="EMBL" id="AZFK01000076">
    <property type="protein sequence ID" value="KRL88494.1"/>
    <property type="molecule type" value="Genomic_DNA"/>
</dbReference>
<comment type="caution">
    <text evidence="1">The sequence shown here is derived from an EMBL/GenBank/DDBJ whole genome shotgun (WGS) entry which is preliminary data.</text>
</comment>
<organism evidence="1 2">
    <name type="scientific">Limosilactobacillus ingluviei DSM 15946</name>
    <dbReference type="NCBI Taxonomy" id="1423760"/>
    <lineage>
        <taxon>Bacteria</taxon>
        <taxon>Bacillati</taxon>
        <taxon>Bacillota</taxon>
        <taxon>Bacilli</taxon>
        <taxon>Lactobacillales</taxon>
        <taxon>Lactobacillaceae</taxon>
        <taxon>Limosilactobacillus</taxon>
    </lineage>
</organism>
<dbReference type="PATRIC" id="fig|1423760.3.peg.121"/>
<gene>
    <name evidence="1" type="ORF">FC43_GL000106</name>
</gene>
<protein>
    <submittedName>
        <fullName evidence="1">Uncharacterized protein</fullName>
    </submittedName>
</protein>
<evidence type="ECO:0000313" key="1">
    <source>
        <dbReference type="EMBL" id="KRL88494.1"/>
    </source>
</evidence>
<evidence type="ECO:0000313" key="2">
    <source>
        <dbReference type="Proteomes" id="UP000050816"/>
    </source>
</evidence>
<reference evidence="1 2" key="1">
    <citation type="journal article" date="2015" name="Genome Announc.">
        <title>Expanding the biotechnology potential of lactobacilli through comparative genomics of 213 strains and associated genera.</title>
        <authorList>
            <person name="Sun Z."/>
            <person name="Harris H.M."/>
            <person name="McCann A."/>
            <person name="Guo C."/>
            <person name="Argimon S."/>
            <person name="Zhang W."/>
            <person name="Yang X."/>
            <person name="Jeffery I.B."/>
            <person name="Cooney J.C."/>
            <person name="Kagawa T.F."/>
            <person name="Liu W."/>
            <person name="Song Y."/>
            <person name="Salvetti E."/>
            <person name="Wrobel A."/>
            <person name="Rasinkangas P."/>
            <person name="Parkhill J."/>
            <person name="Rea M.C."/>
            <person name="O'Sullivan O."/>
            <person name="Ritari J."/>
            <person name="Douillard F.P."/>
            <person name="Paul Ross R."/>
            <person name="Yang R."/>
            <person name="Briner A.E."/>
            <person name="Felis G.E."/>
            <person name="de Vos W.M."/>
            <person name="Barrangou R."/>
            <person name="Klaenhammer T.R."/>
            <person name="Caufield P.W."/>
            <person name="Cui Y."/>
            <person name="Zhang H."/>
            <person name="O'Toole P.W."/>
        </authorList>
    </citation>
    <scope>NUCLEOTIDE SEQUENCE [LARGE SCALE GENOMIC DNA]</scope>
    <source>
        <strain evidence="1 2">DSM 15946</strain>
    </source>
</reference>
<dbReference type="RefSeq" id="WP_056955234.1">
    <property type="nucleotide sequence ID" value="NZ_AZFK01000076.1"/>
</dbReference>